<feature type="region of interest" description="Disordered" evidence="14">
    <location>
        <begin position="1"/>
        <end position="74"/>
    </location>
</feature>
<keyword evidence="12" id="KW-0862">Zinc</keyword>
<evidence type="ECO:0000256" key="13">
    <source>
        <dbReference type="PROSITE-ProRule" id="PRU00175"/>
    </source>
</evidence>
<dbReference type="FunFam" id="3.30.40.10:FF:000230">
    <property type="entry name" value="RBR-type E3 ubiquitin transferase"/>
    <property type="match status" value="2"/>
</dbReference>
<dbReference type="PANTHER" id="PTHR11685">
    <property type="entry name" value="RBR FAMILY RING FINGER AND IBR DOMAIN-CONTAINING"/>
    <property type="match status" value="1"/>
</dbReference>
<dbReference type="EMBL" id="JAEACU010000002">
    <property type="protein sequence ID" value="KAH7542042.1"/>
    <property type="molecule type" value="Genomic_DNA"/>
</dbReference>
<dbReference type="GO" id="GO:0061630">
    <property type="term" value="F:ubiquitin protein ligase activity"/>
    <property type="evidence" value="ECO:0007669"/>
    <property type="project" value="UniProtKB-EC"/>
</dbReference>
<evidence type="ECO:0000313" key="17">
    <source>
        <dbReference type="EMBL" id="KAH7542042.1"/>
    </source>
</evidence>
<evidence type="ECO:0000259" key="15">
    <source>
        <dbReference type="PROSITE" id="PS50089"/>
    </source>
</evidence>
<comment type="cofactor">
    <cofactor evidence="2">
        <name>Zn(2+)</name>
        <dbReference type="ChEBI" id="CHEBI:29105"/>
    </cofactor>
</comment>
<dbReference type="InterPro" id="IPR013083">
    <property type="entry name" value="Znf_RING/FYVE/PHD"/>
</dbReference>
<evidence type="ECO:0000259" key="16">
    <source>
        <dbReference type="PROSITE" id="PS51873"/>
    </source>
</evidence>
<keyword evidence="10 13" id="KW-0863">Zinc-finger</keyword>
<dbReference type="InterPro" id="IPR044066">
    <property type="entry name" value="TRIAD_supradom"/>
</dbReference>
<keyword evidence="9" id="KW-0677">Repeat</keyword>
<dbReference type="EC" id="2.3.2.31" evidence="6"/>
<dbReference type="Gene3D" id="1.20.120.1750">
    <property type="match status" value="3"/>
</dbReference>
<dbReference type="Proteomes" id="UP000813462">
    <property type="component" value="Unassembled WGS sequence"/>
</dbReference>
<feature type="domain" description="RING-type" evidence="16">
    <location>
        <begin position="78"/>
        <end position="294"/>
    </location>
</feature>
<feature type="compositionally biased region" description="Polar residues" evidence="14">
    <location>
        <begin position="41"/>
        <end position="55"/>
    </location>
</feature>
<comment type="caution">
    <text evidence="17">The sequence shown here is derived from an EMBL/GenBank/DDBJ whole genome shotgun (WGS) entry which is preliminary data.</text>
</comment>
<reference evidence="17" key="1">
    <citation type="journal article" date="2021" name="Front. Plant Sci.">
        <title>Chromosome-Scale Genome Assembly for Chinese Sour Jujube and Insights Into Its Genome Evolution and Domestication Signature.</title>
        <authorList>
            <person name="Shen L.-Y."/>
            <person name="Luo H."/>
            <person name="Wang X.-L."/>
            <person name="Wang X.-M."/>
            <person name="Qiu X.-J."/>
            <person name="Liu H."/>
            <person name="Zhou S.-S."/>
            <person name="Jia K.-H."/>
            <person name="Nie S."/>
            <person name="Bao Y.-T."/>
            <person name="Zhang R.-G."/>
            <person name="Yun Q.-Z."/>
            <person name="Chai Y.-H."/>
            <person name="Lu J.-Y."/>
            <person name="Li Y."/>
            <person name="Zhao S.-W."/>
            <person name="Mao J.-F."/>
            <person name="Jia S.-G."/>
            <person name="Mao Y.-M."/>
        </authorList>
    </citation>
    <scope>NUCLEOTIDE SEQUENCE</scope>
    <source>
        <strain evidence="17">AT0</strain>
        <tissue evidence="17">Leaf</tissue>
    </source>
</reference>
<dbReference type="PROSITE" id="PS00518">
    <property type="entry name" value="ZF_RING_1"/>
    <property type="match status" value="1"/>
</dbReference>
<feature type="compositionally biased region" description="Polar residues" evidence="14">
    <location>
        <begin position="577"/>
        <end position="589"/>
    </location>
</feature>
<feature type="domain" description="RING-type" evidence="15">
    <location>
        <begin position="82"/>
        <end position="129"/>
    </location>
</feature>
<sequence>MLTICYAPKPPSKRPQTTTPSTDTDVTSTSSSSSSSSPTTKSNFLASTVPNSDSGPSIFETGESSNSNNSNNDDPSPSSFVCEICVESKPANESFRIKACSHGAYCTDCITKYVVYKLQENLSSIGCPVPDCGGYLEPEYCRPILPPKVFDRWGKGLSDAAEKFFYCPFKDCSSMISLNDDDVDKNKVVTESECPNCRRLLCSKCKVAWHSGIVCSKFQKLNKNEREVEDIMLMNLALKKRWGRCPNCRFYVEKTTGCNSVKCRCGKRFNYQSGSASIPIIIPHSTKGQNDPSCNSIRVRNLRGSEGVAVWSQGLQPRLLWGQDNQIRFVQAASTRKRFGENRVSGSGLRRLSGAGLLPAGAPALLCQQCKAPWHSGIACSKFQKLNKKEKEKEKEQIIFFMNFAKQKGLKKCPKCKISIEKRSGCNLVRFRRSKISEKFEAIAEFEAKKQGTFHFSSIFSFRPLKQPKSLFITMEVKAGGGGGSKSPKKPKLEKNVNLAIIDVEEDDHNLFRFKPIIEKGTNKFNAISVEHYSKYRDLHLANFIDLCHENLDDELQFLSFKPVNTQFGKKREKPFSNPSISETGQSSNSKINDPTFVCEICVEPKSANESFAIKGCTHSYCTDCVTKYVASKLQENIPRIGCPVSGCGGYLEPEYCRPILPPDVFDRWGITLCEAAIVGSRKFYCPYKDCSMMMIDDGKEVLMECECFNCRRLFCAQCKVPWHTGIVCSEFQKLNKNEREREDIMLMNLARNKHWRRCPNCKIYVERTDGCLFMQCRCGTAFCYNCGNIYTQKTYHYCTKLINISLSCVRLLAVEGVNKFSIPWHFDTQELSNSGKISNMGLGSSICRIYLHIELSNCGRLFPQQGGDPPPIYTSTEAAHSVLIVSNGKVFQHVLYHLRAGLHPDNSILYSGCQYLSVSMLST</sequence>
<keyword evidence="8" id="KW-0479">Metal-binding</keyword>
<evidence type="ECO:0000256" key="9">
    <source>
        <dbReference type="ARBA" id="ARBA00022737"/>
    </source>
</evidence>
<evidence type="ECO:0000256" key="2">
    <source>
        <dbReference type="ARBA" id="ARBA00001947"/>
    </source>
</evidence>
<dbReference type="Gene3D" id="3.30.40.10">
    <property type="entry name" value="Zinc/RING finger domain, C3HC4 (zinc finger)"/>
    <property type="match status" value="2"/>
</dbReference>
<evidence type="ECO:0000256" key="10">
    <source>
        <dbReference type="ARBA" id="ARBA00022771"/>
    </source>
</evidence>
<dbReference type="SMART" id="SM00184">
    <property type="entry name" value="RING"/>
    <property type="match status" value="2"/>
</dbReference>
<evidence type="ECO:0000256" key="11">
    <source>
        <dbReference type="ARBA" id="ARBA00022786"/>
    </source>
</evidence>
<evidence type="ECO:0000256" key="1">
    <source>
        <dbReference type="ARBA" id="ARBA00001798"/>
    </source>
</evidence>
<feature type="domain" description="RING-type" evidence="15">
    <location>
        <begin position="599"/>
        <end position="645"/>
    </location>
</feature>
<comment type="catalytic activity">
    <reaction evidence="1">
        <text>[E2 ubiquitin-conjugating enzyme]-S-ubiquitinyl-L-cysteine + [acceptor protein]-L-lysine = [E2 ubiquitin-conjugating enzyme]-L-cysteine + [acceptor protein]-N(6)-ubiquitinyl-L-lysine.</text>
        <dbReference type="EC" id="2.3.2.31"/>
    </reaction>
</comment>
<proteinExistence type="inferred from homology"/>
<gene>
    <name evidence="17" type="ORF">FEM48_Zijuj02G0031500</name>
</gene>
<evidence type="ECO:0000256" key="6">
    <source>
        <dbReference type="ARBA" id="ARBA00012251"/>
    </source>
</evidence>
<organism evidence="17 18">
    <name type="scientific">Ziziphus jujuba var. spinosa</name>
    <dbReference type="NCBI Taxonomy" id="714518"/>
    <lineage>
        <taxon>Eukaryota</taxon>
        <taxon>Viridiplantae</taxon>
        <taxon>Streptophyta</taxon>
        <taxon>Embryophyta</taxon>
        <taxon>Tracheophyta</taxon>
        <taxon>Spermatophyta</taxon>
        <taxon>Magnoliopsida</taxon>
        <taxon>eudicotyledons</taxon>
        <taxon>Gunneridae</taxon>
        <taxon>Pentapetalae</taxon>
        <taxon>rosids</taxon>
        <taxon>fabids</taxon>
        <taxon>Rosales</taxon>
        <taxon>Rhamnaceae</taxon>
        <taxon>Paliureae</taxon>
        <taxon>Ziziphus</taxon>
    </lineage>
</organism>
<dbReference type="SMART" id="SM00647">
    <property type="entry name" value="IBR"/>
    <property type="match status" value="3"/>
</dbReference>
<dbReference type="GO" id="GO:0016567">
    <property type="term" value="P:protein ubiquitination"/>
    <property type="evidence" value="ECO:0007669"/>
    <property type="project" value="InterPro"/>
</dbReference>
<evidence type="ECO:0000256" key="12">
    <source>
        <dbReference type="ARBA" id="ARBA00022833"/>
    </source>
</evidence>
<dbReference type="GO" id="GO:0008270">
    <property type="term" value="F:zinc ion binding"/>
    <property type="evidence" value="ECO:0007669"/>
    <property type="project" value="UniProtKB-KW"/>
</dbReference>
<evidence type="ECO:0000256" key="14">
    <source>
        <dbReference type="SAM" id="MobiDB-lite"/>
    </source>
</evidence>
<dbReference type="InterPro" id="IPR031127">
    <property type="entry name" value="E3_UB_ligase_RBR"/>
</dbReference>
<feature type="compositionally biased region" description="Low complexity" evidence="14">
    <location>
        <begin position="64"/>
        <end position="74"/>
    </location>
</feature>
<protein>
    <recommendedName>
        <fullName evidence="6">RBR-type E3 ubiquitin transferase</fullName>
        <ecNumber evidence="6">2.3.2.31</ecNumber>
    </recommendedName>
</protein>
<dbReference type="InterPro" id="IPR002867">
    <property type="entry name" value="IBR_dom"/>
</dbReference>
<dbReference type="PROSITE" id="PS50089">
    <property type="entry name" value="ZF_RING_2"/>
    <property type="match status" value="2"/>
</dbReference>
<keyword evidence="7" id="KW-0808">Transferase</keyword>
<dbReference type="InterPro" id="IPR001841">
    <property type="entry name" value="Znf_RING"/>
</dbReference>
<comment type="pathway">
    <text evidence="4">Protein modification; protein ubiquitination.</text>
</comment>
<evidence type="ECO:0000256" key="7">
    <source>
        <dbReference type="ARBA" id="ARBA00022679"/>
    </source>
</evidence>
<dbReference type="SUPFAM" id="SSF57850">
    <property type="entry name" value="RING/U-box"/>
    <property type="match status" value="6"/>
</dbReference>
<dbReference type="PROSITE" id="PS51873">
    <property type="entry name" value="TRIAD"/>
    <property type="match status" value="2"/>
</dbReference>
<feature type="compositionally biased region" description="Low complexity" evidence="14">
    <location>
        <begin position="17"/>
        <end position="40"/>
    </location>
</feature>
<accession>A0A978VT97</accession>
<dbReference type="AlphaFoldDB" id="A0A978VT97"/>
<feature type="region of interest" description="Disordered" evidence="14">
    <location>
        <begin position="570"/>
        <end position="589"/>
    </location>
</feature>
<dbReference type="CDD" id="cd22584">
    <property type="entry name" value="Rcat_RBR_unk"/>
    <property type="match status" value="1"/>
</dbReference>
<evidence type="ECO:0000256" key="4">
    <source>
        <dbReference type="ARBA" id="ARBA00004906"/>
    </source>
</evidence>
<name>A0A978VT97_ZIZJJ</name>
<keyword evidence="11" id="KW-0833">Ubl conjugation pathway</keyword>
<evidence type="ECO:0000256" key="5">
    <source>
        <dbReference type="ARBA" id="ARBA00005884"/>
    </source>
</evidence>
<dbReference type="CDD" id="cd22582">
    <property type="entry name" value="BRcat_RBR_unk"/>
    <property type="match status" value="2"/>
</dbReference>
<dbReference type="InterPro" id="IPR017907">
    <property type="entry name" value="Znf_RING_CS"/>
</dbReference>
<comment type="similarity">
    <text evidence="5">Belongs to the RBR family. Ariadne subfamily.</text>
</comment>
<dbReference type="Pfam" id="PF01485">
    <property type="entry name" value="IBR"/>
    <property type="match status" value="3"/>
</dbReference>
<evidence type="ECO:0000313" key="18">
    <source>
        <dbReference type="Proteomes" id="UP000813462"/>
    </source>
</evidence>
<comment type="function">
    <text evidence="3">Might act as an E3 ubiquitin-protein ligase, or as part of E3 complex, which accepts ubiquitin from specific E2 ubiquitin-conjugating enzymes and then transfers it to substrates.</text>
</comment>
<feature type="domain" description="RING-type" evidence="16">
    <location>
        <begin position="595"/>
        <end position="813"/>
    </location>
</feature>
<evidence type="ECO:0000256" key="3">
    <source>
        <dbReference type="ARBA" id="ARBA00003976"/>
    </source>
</evidence>
<evidence type="ECO:0000256" key="8">
    <source>
        <dbReference type="ARBA" id="ARBA00022723"/>
    </source>
</evidence>